<evidence type="ECO:0000256" key="5">
    <source>
        <dbReference type="ARBA" id="ARBA00022679"/>
    </source>
</evidence>
<feature type="transmembrane region" description="Helical" evidence="10">
    <location>
        <begin position="197"/>
        <end position="227"/>
    </location>
</feature>
<dbReference type="Pfam" id="PF03901">
    <property type="entry name" value="Glyco_transf_22"/>
    <property type="match status" value="1"/>
</dbReference>
<feature type="region of interest" description="Disordered" evidence="11">
    <location>
        <begin position="1"/>
        <end position="41"/>
    </location>
</feature>
<proteinExistence type="inferred from homology"/>
<evidence type="ECO:0000313" key="13">
    <source>
        <dbReference type="Proteomes" id="UP000192578"/>
    </source>
</evidence>
<feature type="compositionally biased region" description="Low complexity" evidence="11">
    <location>
        <begin position="20"/>
        <end position="32"/>
    </location>
</feature>
<keyword evidence="9 10" id="KW-0472">Membrane</keyword>
<protein>
    <recommendedName>
        <fullName evidence="10">Mannosyltransferase</fullName>
        <ecNumber evidence="10">2.4.1.-</ecNumber>
    </recommendedName>
</protein>
<dbReference type="Proteomes" id="UP000192578">
    <property type="component" value="Unassembled WGS sequence"/>
</dbReference>
<comment type="pathway">
    <text evidence="2">Protein modification; protein glycosylation.</text>
</comment>
<keyword evidence="13" id="KW-1185">Reference proteome</keyword>
<dbReference type="EMBL" id="MTYJ01000032">
    <property type="protein sequence ID" value="OQV20294.1"/>
    <property type="molecule type" value="Genomic_DNA"/>
</dbReference>
<dbReference type="OrthoDB" id="497541at2759"/>
<keyword evidence="5" id="KW-0808">Transferase</keyword>
<feature type="transmembrane region" description="Helical" evidence="10">
    <location>
        <begin position="156"/>
        <end position="176"/>
    </location>
</feature>
<organism evidence="12 13">
    <name type="scientific">Hypsibius exemplaris</name>
    <name type="common">Freshwater tardigrade</name>
    <dbReference type="NCBI Taxonomy" id="2072580"/>
    <lineage>
        <taxon>Eukaryota</taxon>
        <taxon>Metazoa</taxon>
        <taxon>Ecdysozoa</taxon>
        <taxon>Tardigrada</taxon>
        <taxon>Eutardigrada</taxon>
        <taxon>Parachela</taxon>
        <taxon>Hypsibioidea</taxon>
        <taxon>Hypsibiidae</taxon>
        <taxon>Hypsibius</taxon>
    </lineage>
</organism>
<feature type="transmembrane region" description="Helical" evidence="10">
    <location>
        <begin position="233"/>
        <end position="257"/>
    </location>
</feature>
<dbReference type="GO" id="GO:0006487">
    <property type="term" value="P:protein N-linked glycosylation"/>
    <property type="evidence" value="ECO:0007669"/>
    <property type="project" value="TreeGrafter"/>
</dbReference>
<feature type="transmembrane region" description="Helical" evidence="10">
    <location>
        <begin position="397"/>
        <end position="424"/>
    </location>
</feature>
<feature type="compositionally biased region" description="Basic residues" evidence="11">
    <location>
        <begin position="1"/>
        <end position="10"/>
    </location>
</feature>
<evidence type="ECO:0000313" key="12">
    <source>
        <dbReference type="EMBL" id="OQV20294.1"/>
    </source>
</evidence>
<evidence type="ECO:0000256" key="2">
    <source>
        <dbReference type="ARBA" id="ARBA00004922"/>
    </source>
</evidence>
<dbReference type="GO" id="GO:0005789">
    <property type="term" value="C:endoplasmic reticulum membrane"/>
    <property type="evidence" value="ECO:0007669"/>
    <property type="project" value="UniProtKB-SubCell"/>
</dbReference>
<dbReference type="UniPathway" id="UPA00378"/>
<reference evidence="13" key="1">
    <citation type="submission" date="2017-01" db="EMBL/GenBank/DDBJ databases">
        <title>Comparative genomics of anhydrobiosis in the tardigrade Hypsibius dujardini.</title>
        <authorList>
            <person name="Yoshida Y."/>
            <person name="Koutsovoulos G."/>
            <person name="Laetsch D."/>
            <person name="Stevens L."/>
            <person name="Kumar S."/>
            <person name="Horikawa D."/>
            <person name="Ishino K."/>
            <person name="Komine S."/>
            <person name="Tomita M."/>
            <person name="Blaxter M."/>
            <person name="Arakawa K."/>
        </authorList>
    </citation>
    <scope>NUCLEOTIDE SEQUENCE [LARGE SCALE GENOMIC DNA]</scope>
    <source>
        <strain evidence="13">Z151</strain>
    </source>
</reference>
<evidence type="ECO:0000256" key="10">
    <source>
        <dbReference type="RuleBase" id="RU363075"/>
    </source>
</evidence>
<evidence type="ECO:0000256" key="3">
    <source>
        <dbReference type="ARBA" id="ARBA00007063"/>
    </source>
</evidence>
<evidence type="ECO:0000256" key="9">
    <source>
        <dbReference type="ARBA" id="ARBA00023136"/>
    </source>
</evidence>
<comment type="caution">
    <text evidence="12">The sequence shown here is derived from an EMBL/GenBank/DDBJ whole genome shotgun (WGS) entry which is preliminary data.</text>
</comment>
<feature type="transmembrane region" description="Helical" evidence="10">
    <location>
        <begin position="269"/>
        <end position="287"/>
    </location>
</feature>
<name>A0A1W0WYK5_HYPEX</name>
<dbReference type="EC" id="2.4.1.-" evidence="10"/>
<keyword evidence="8 10" id="KW-1133">Transmembrane helix</keyword>
<comment type="similarity">
    <text evidence="3 10">Belongs to the glycosyltransferase 22 family.</text>
</comment>
<evidence type="ECO:0000256" key="1">
    <source>
        <dbReference type="ARBA" id="ARBA00004477"/>
    </source>
</evidence>
<feature type="transmembrane region" description="Helical" evidence="10">
    <location>
        <begin position="321"/>
        <end position="346"/>
    </location>
</feature>
<dbReference type="GO" id="GO:0000026">
    <property type="term" value="F:alpha-1,2-mannosyltransferase activity"/>
    <property type="evidence" value="ECO:0007669"/>
    <property type="project" value="TreeGrafter"/>
</dbReference>
<sequence>MSSRRFKKERHPFAYHPEISASTSAAHQSHSLSGEDDTGGLDRLQRRDWRIAADVGDAEDTAENTSLAWRDAWTPEIRTAVKLLLSARLCSVVWSHITDCDETFNYWEPLHYILHGSGFQTWEYSPSYAIRSYAYLLLHALPLKLYDVLFHPDRLLMFYLLRLLLAVVSVGIEGYFYDAVRRKFGPSVARLLLIFQLFAPAFFISSTALLPSSFAMSMTMLAFAFWFREREMLAVTAVACSGLLGWPFAAVLGLPIALDILTRRGLLHFLTRTLLIGGTLTAAIIGIDSNFYGKLVFPSLNIVLYNVISGHGPELYGTEPWHFYVINGFLNFNVAFFLALLCPVVGEVGHRFRRHLPESNWHSRVRIFRFGTCVAVAIWLGILFSTPHKEERFLFPVYSLLALLAAITLDLLTQIGTVIAAKIFPAETSRSLMTRCLWVVLIVSALLGTSRMFALSRYYGAPMEIYTKLHLEAANRTTTQPLIEQQEGFNLCVGKEWHRFPSSFFLPDQWQLQFIQSDFKGVLPKPFAPYPQGLSAIPTEMNDENREEPSRYIDVCRCHYLVDLNFAGKSSPLEPQYLKNKSEWTVVHRENFLDSERSHRLYRAFYIPFLSEKHCSFADYVLLRRKRKCPPAETEQIL</sequence>
<evidence type="ECO:0000256" key="6">
    <source>
        <dbReference type="ARBA" id="ARBA00022692"/>
    </source>
</evidence>
<feature type="transmembrane region" description="Helical" evidence="10">
    <location>
        <begin position="367"/>
        <end position="385"/>
    </location>
</feature>
<evidence type="ECO:0000256" key="7">
    <source>
        <dbReference type="ARBA" id="ARBA00022824"/>
    </source>
</evidence>
<accession>A0A1W0WYK5</accession>
<keyword evidence="4 10" id="KW-0328">Glycosyltransferase</keyword>
<evidence type="ECO:0000256" key="11">
    <source>
        <dbReference type="SAM" id="MobiDB-lite"/>
    </source>
</evidence>
<dbReference type="PANTHER" id="PTHR22760">
    <property type="entry name" value="GLYCOSYLTRANSFERASE"/>
    <property type="match status" value="1"/>
</dbReference>
<dbReference type="PANTHER" id="PTHR22760:SF2">
    <property type="entry name" value="ALPHA-1,2-MANNOSYLTRANSFERASE ALG9"/>
    <property type="match status" value="1"/>
</dbReference>
<keyword evidence="7 10" id="KW-0256">Endoplasmic reticulum</keyword>
<gene>
    <name evidence="12" type="ORF">BV898_05845</name>
</gene>
<comment type="subcellular location">
    <subcellularLocation>
        <location evidence="1 10">Endoplasmic reticulum membrane</location>
        <topology evidence="1 10">Multi-pass membrane protein</topology>
    </subcellularLocation>
</comment>
<dbReference type="AlphaFoldDB" id="A0A1W0WYK5"/>
<keyword evidence="6 10" id="KW-0812">Transmembrane</keyword>
<dbReference type="InterPro" id="IPR005599">
    <property type="entry name" value="GPI_mannosylTrfase"/>
</dbReference>
<evidence type="ECO:0000256" key="4">
    <source>
        <dbReference type="ARBA" id="ARBA00022676"/>
    </source>
</evidence>
<feature type="transmembrane region" description="Helical" evidence="10">
    <location>
        <begin position="436"/>
        <end position="459"/>
    </location>
</feature>
<evidence type="ECO:0000256" key="8">
    <source>
        <dbReference type="ARBA" id="ARBA00022989"/>
    </source>
</evidence>